<dbReference type="AlphaFoldDB" id="A0A286A1W5"/>
<proteinExistence type="predicted"/>
<dbReference type="GO" id="GO:0003677">
    <property type="term" value="F:DNA binding"/>
    <property type="evidence" value="ECO:0007669"/>
    <property type="project" value="InterPro"/>
</dbReference>
<dbReference type="GO" id="GO:0003899">
    <property type="term" value="F:DNA-directed RNA polymerase activity"/>
    <property type="evidence" value="ECO:0007669"/>
    <property type="project" value="InterPro"/>
</dbReference>
<feature type="domain" description="Zinc finger CHC2-type" evidence="1">
    <location>
        <begin position="17"/>
        <end position="65"/>
    </location>
</feature>
<dbReference type="InterPro" id="IPR002694">
    <property type="entry name" value="Znf_CHC2"/>
</dbReference>
<gene>
    <name evidence="2" type="ORF">SAMN06297164_0133</name>
</gene>
<dbReference type="Pfam" id="PF01807">
    <property type="entry name" value="Zn_ribbon_DnaG"/>
    <property type="match status" value="1"/>
</dbReference>
<reference evidence="2 3" key="1">
    <citation type="submission" date="2017-09" db="EMBL/GenBank/DDBJ databases">
        <authorList>
            <person name="Ehlers B."/>
            <person name="Leendertz F.H."/>
        </authorList>
    </citation>
    <scope>NUCLEOTIDE SEQUENCE [LARGE SCALE GENOMIC DNA]</scope>
    <source>
        <strain evidence="2 3">Nm42</strain>
    </source>
</reference>
<dbReference type="GO" id="GO:0008270">
    <property type="term" value="F:zinc ion binding"/>
    <property type="evidence" value="ECO:0007669"/>
    <property type="project" value="InterPro"/>
</dbReference>
<sequence>MQVKANYTSSGESLALLLNQLQKVKQTGHDQYIAICPSHNDKNPSLAIRQTNEGKILIKCFAGCSAYEIVSTAGLSLNDLFPKESSHSQPIRNPFPATAVLRCIQTEALIVAVAALNIAKGISLTQQDLDRLVLAASRIGACYD</sequence>
<accession>A0A286A1W5</accession>
<dbReference type="GO" id="GO:0006260">
    <property type="term" value="P:DNA replication"/>
    <property type="evidence" value="ECO:0007669"/>
    <property type="project" value="InterPro"/>
</dbReference>
<dbReference type="RefSeq" id="WP_097103494.1">
    <property type="nucleotide sequence ID" value="NZ_OCMU01000001.1"/>
</dbReference>
<organism evidence="2 3">
    <name type="scientific">Nitrosomonas ureae</name>
    <dbReference type="NCBI Taxonomy" id="44577"/>
    <lineage>
        <taxon>Bacteria</taxon>
        <taxon>Pseudomonadati</taxon>
        <taxon>Pseudomonadota</taxon>
        <taxon>Betaproteobacteria</taxon>
        <taxon>Nitrosomonadales</taxon>
        <taxon>Nitrosomonadaceae</taxon>
        <taxon>Nitrosomonas</taxon>
    </lineage>
</organism>
<dbReference type="InterPro" id="IPR036977">
    <property type="entry name" value="DNA_primase_Znf_CHC2"/>
</dbReference>
<evidence type="ECO:0000313" key="2">
    <source>
        <dbReference type="EMBL" id="SOD15899.1"/>
    </source>
</evidence>
<dbReference type="EMBL" id="OCMU01000001">
    <property type="protein sequence ID" value="SOD15899.1"/>
    <property type="molecule type" value="Genomic_DNA"/>
</dbReference>
<dbReference type="Proteomes" id="UP000219335">
    <property type="component" value="Unassembled WGS sequence"/>
</dbReference>
<evidence type="ECO:0000259" key="1">
    <source>
        <dbReference type="Pfam" id="PF01807"/>
    </source>
</evidence>
<dbReference type="Gene3D" id="3.90.580.10">
    <property type="entry name" value="Zinc finger, CHC2-type domain"/>
    <property type="match status" value="1"/>
</dbReference>
<evidence type="ECO:0000313" key="3">
    <source>
        <dbReference type="Proteomes" id="UP000219335"/>
    </source>
</evidence>
<dbReference type="SUPFAM" id="SSF57783">
    <property type="entry name" value="Zinc beta-ribbon"/>
    <property type="match status" value="1"/>
</dbReference>
<name>A0A286A1W5_9PROT</name>
<protein>
    <submittedName>
        <fullName evidence="2">CHC2 zinc finger</fullName>
    </submittedName>
</protein>